<accession>A0A1F5YDI1</accession>
<dbReference type="SUPFAM" id="SSF50156">
    <property type="entry name" value="PDZ domain-like"/>
    <property type="match status" value="1"/>
</dbReference>
<feature type="domain" description="BFN" evidence="2">
    <location>
        <begin position="32"/>
        <end position="163"/>
    </location>
</feature>
<sequence length="271" mass="29403">MNRSVLFLALFAGLVILAWSGYFARSADDDDLLEVDVRGVAIDPSTNSPVVILVGKEHRKAVPIFIGAGEAGAIARELEDVETVRPMTHDLMMNIIEGVDARVERAIITDLKENIFFAQIILKVGRSKKTIDSRPSDAIALALRAGAPIFVSADVMEASSSGDLTGWMVEESLSKRFGFQVQNISGELIEAMELEDEEGVLVSDVRDGGPADREGLHRGDVILRLQGSRVADVEDFNHLLIDLPEGEDIRIVVAGPGGERDVSLSPQDEEE</sequence>
<dbReference type="InterPro" id="IPR036104">
    <property type="entry name" value="BFN_sf"/>
</dbReference>
<dbReference type="SUPFAM" id="SSF103256">
    <property type="entry name" value="Hypothetical protein TM0160"/>
    <property type="match status" value="1"/>
</dbReference>
<proteinExistence type="predicted"/>
<dbReference type="InterPro" id="IPR003729">
    <property type="entry name" value="Bi_nuclease_dom"/>
</dbReference>
<comment type="caution">
    <text evidence="3">The sequence shown here is derived from an EMBL/GenBank/DDBJ whole genome shotgun (WGS) entry which is preliminary data.</text>
</comment>
<protein>
    <recommendedName>
        <fullName evidence="5">PDZ domain-containing protein</fullName>
    </recommendedName>
</protein>
<dbReference type="EMBL" id="MFIW01000038">
    <property type="protein sequence ID" value="OGF97911.1"/>
    <property type="molecule type" value="Genomic_DNA"/>
</dbReference>
<evidence type="ECO:0008006" key="5">
    <source>
        <dbReference type="Google" id="ProtNLM"/>
    </source>
</evidence>
<dbReference type="PROSITE" id="PS51658">
    <property type="entry name" value="BFN"/>
    <property type="match status" value="1"/>
</dbReference>
<dbReference type="PANTHER" id="PTHR15160:SF1">
    <property type="entry name" value="VON HIPPEL-LINDAU DISEASE TUMOR SUPPRESSOR"/>
    <property type="match status" value="1"/>
</dbReference>
<dbReference type="Pfam" id="PF13180">
    <property type="entry name" value="PDZ_2"/>
    <property type="match status" value="1"/>
</dbReference>
<evidence type="ECO:0000313" key="4">
    <source>
        <dbReference type="Proteomes" id="UP000179034"/>
    </source>
</evidence>
<reference evidence="3 4" key="1">
    <citation type="journal article" date="2016" name="Nat. Commun.">
        <title>Thousands of microbial genomes shed light on interconnected biogeochemical processes in an aquifer system.</title>
        <authorList>
            <person name="Anantharaman K."/>
            <person name="Brown C.T."/>
            <person name="Hug L.A."/>
            <person name="Sharon I."/>
            <person name="Castelle C.J."/>
            <person name="Probst A.J."/>
            <person name="Thomas B.C."/>
            <person name="Singh A."/>
            <person name="Wilkins M.J."/>
            <person name="Karaoz U."/>
            <person name="Brodie E.L."/>
            <person name="Williams K.H."/>
            <person name="Hubbard S.S."/>
            <person name="Banfield J.F."/>
        </authorList>
    </citation>
    <scope>NUCLEOTIDE SEQUENCE [LARGE SCALE GENOMIC DNA]</scope>
</reference>
<dbReference type="AlphaFoldDB" id="A0A1F5YDI1"/>
<dbReference type="InterPro" id="IPR001478">
    <property type="entry name" value="PDZ"/>
</dbReference>
<dbReference type="Proteomes" id="UP000179034">
    <property type="component" value="Unassembled WGS sequence"/>
</dbReference>
<feature type="domain" description="PDZ" evidence="1">
    <location>
        <begin position="177"/>
        <end position="238"/>
    </location>
</feature>
<evidence type="ECO:0000313" key="3">
    <source>
        <dbReference type="EMBL" id="OGF97911.1"/>
    </source>
</evidence>
<name>A0A1F5YDI1_9BACT</name>
<dbReference type="SMART" id="SM00228">
    <property type="entry name" value="PDZ"/>
    <property type="match status" value="1"/>
</dbReference>
<dbReference type="Gene3D" id="3.10.690.10">
    <property type="entry name" value="Bifunctional nuclease domain"/>
    <property type="match status" value="1"/>
</dbReference>
<gene>
    <name evidence="3" type="ORF">A2Z06_03850</name>
</gene>
<dbReference type="GO" id="GO:0004518">
    <property type="term" value="F:nuclease activity"/>
    <property type="evidence" value="ECO:0007669"/>
    <property type="project" value="InterPro"/>
</dbReference>
<evidence type="ECO:0000259" key="1">
    <source>
        <dbReference type="PROSITE" id="PS50106"/>
    </source>
</evidence>
<dbReference type="Pfam" id="PF02577">
    <property type="entry name" value="BFN_dom"/>
    <property type="match status" value="1"/>
</dbReference>
<dbReference type="Gene3D" id="2.30.42.10">
    <property type="match status" value="1"/>
</dbReference>
<evidence type="ECO:0000259" key="2">
    <source>
        <dbReference type="PROSITE" id="PS51658"/>
    </source>
</evidence>
<dbReference type="PROSITE" id="PS50106">
    <property type="entry name" value="PDZ"/>
    <property type="match status" value="1"/>
</dbReference>
<organism evidence="3 4">
    <name type="scientific">Candidatus Glassbacteria bacterium RBG_16_58_8</name>
    <dbReference type="NCBI Taxonomy" id="1817866"/>
    <lineage>
        <taxon>Bacteria</taxon>
        <taxon>Candidatus Glassiibacteriota</taxon>
    </lineage>
</organism>
<dbReference type="PANTHER" id="PTHR15160">
    <property type="entry name" value="VON HIPPEL-LINDAU PROTEIN"/>
    <property type="match status" value="1"/>
</dbReference>
<dbReference type="InterPro" id="IPR036034">
    <property type="entry name" value="PDZ_sf"/>
</dbReference>